<reference evidence="2 3" key="1">
    <citation type="submission" date="2019-05" db="EMBL/GenBank/DDBJ databases">
        <title>Roseovarius bejariae sp. nov., a moderately halophylic bacterium isolated from a saline soil in Rambla Salada (Murcia).</title>
        <authorList>
            <person name="Castro D.J."/>
            <person name="Gomez-Altuve A."/>
            <person name="Reina J.C."/>
            <person name="Rodriguez M."/>
            <person name="Sampedro I."/>
            <person name="Llamas I."/>
            <person name="Martinez-Checa F."/>
        </authorList>
    </citation>
    <scope>NUCLEOTIDE SEQUENCE [LARGE SCALE GENOMIC DNA]</scope>
    <source>
        <strain evidence="2 3">A21</strain>
    </source>
</reference>
<gene>
    <name evidence="2" type="ORF">FDP25_11650</name>
</gene>
<keyword evidence="1" id="KW-0472">Membrane</keyword>
<dbReference type="RefSeq" id="WP_154151910.1">
    <property type="nucleotide sequence ID" value="NZ_SZWE01000001.1"/>
</dbReference>
<proteinExistence type="predicted"/>
<feature type="transmembrane region" description="Helical" evidence="1">
    <location>
        <begin position="12"/>
        <end position="32"/>
    </location>
</feature>
<dbReference type="AlphaFoldDB" id="A0A844D1I4"/>
<comment type="caution">
    <text evidence="2">The sequence shown here is derived from an EMBL/GenBank/DDBJ whole genome shotgun (WGS) entry which is preliminary data.</text>
</comment>
<keyword evidence="1" id="KW-0812">Transmembrane</keyword>
<keyword evidence="3" id="KW-1185">Reference proteome</keyword>
<dbReference type="OrthoDB" id="7067875at2"/>
<protein>
    <submittedName>
        <fullName evidence="2">Uncharacterized protein</fullName>
    </submittedName>
</protein>
<evidence type="ECO:0000256" key="1">
    <source>
        <dbReference type="SAM" id="Phobius"/>
    </source>
</evidence>
<dbReference type="EMBL" id="SZWE01000001">
    <property type="protein sequence ID" value="MRU16084.1"/>
    <property type="molecule type" value="Genomic_DNA"/>
</dbReference>
<dbReference type="Proteomes" id="UP000564704">
    <property type="component" value="Unassembled WGS sequence"/>
</dbReference>
<evidence type="ECO:0000313" key="2">
    <source>
        <dbReference type="EMBL" id="MRU16084.1"/>
    </source>
</evidence>
<organism evidence="2 3">
    <name type="scientific">Roseovarius bejariae</name>
    <dbReference type="NCBI Taxonomy" id="2576383"/>
    <lineage>
        <taxon>Bacteria</taxon>
        <taxon>Pseudomonadati</taxon>
        <taxon>Pseudomonadota</taxon>
        <taxon>Alphaproteobacteria</taxon>
        <taxon>Rhodobacterales</taxon>
        <taxon>Roseobacteraceae</taxon>
        <taxon>Roseovarius</taxon>
    </lineage>
</organism>
<keyword evidence="1" id="KW-1133">Transmembrane helix</keyword>
<name>A0A844D1I4_9RHOB</name>
<feature type="transmembrane region" description="Helical" evidence="1">
    <location>
        <begin position="73"/>
        <end position="91"/>
    </location>
</feature>
<accession>A0A844D1I4</accession>
<evidence type="ECO:0000313" key="3">
    <source>
        <dbReference type="Proteomes" id="UP000564704"/>
    </source>
</evidence>
<feature type="transmembrane region" description="Helical" evidence="1">
    <location>
        <begin position="44"/>
        <end position="61"/>
    </location>
</feature>
<sequence length="226" mass="25480">MKRLNAADQLLFGLAFASLLFTLLYYLVGFVQEFHDGFAQEDGPIEWSTAIFLFVSSLVLARRSITQARDGAWVATLLVGLYAFLFFFASGEEISWGQRVFGWESNEFFAQNNYQNETNLHNLVVGEQQLAKTLFGSVLTTVLLLYLVALPLMYNRFNWVKSFADTLAIPVPGLRHAALAFGASILIALVDLPRKWEVYEFVFSVIALSIFIAPTNSNRFEPLVDE</sequence>
<feature type="transmembrane region" description="Helical" evidence="1">
    <location>
        <begin position="134"/>
        <end position="154"/>
    </location>
</feature>